<sequence length="108" mass="12165">MTIAAGLPFRDWNFYGLIATIETERHRKGNPPLPDWLTQSYQDAWIKVLEIAASDLARKCDEFTLQAILAVLALAKGELKLGALLSTVDSSEVDAWAEQRLGWSEQYR</sequence>
<evidence type="ECO:0000313" key="1">
    <source>
        <dbReference type="EMBL" id="QJP98689.1"/>
    </source>
</evidence>
<reference evidence="1 2" key="1">
    <citation type="journal article" date="2012" name="J. Bacteriol.">
        <title>Genome sequence of the pathogenic Herbaspirillum seropedicae strain Os34, isolated from rice roots.</title>
        <authorList>
            <person name="Ye W."/>
            <person name="Ye S."/>
            <person name="Liu J."/>
            <person name="Chang S."/>
            <person name="Chen M."/>
            <person name="Zhu B."/>
            <person name="Guo L."/>
            <person name="An Q."/>
        </authorList>
    </citation>
    <scope>NUCLEOTIDE SEQUENCE [LARGE SCALE GENOMIC DNA]</scope>
    <source>
        <strain evidence="1 2">Os34</strain>
    </source>
</reference>
<dbReference type="Proteomes" id="UP000501648">
    <property type="component" value="Chromosome"/>
</dbReference>
<organism evidence="1 2">
    <name type="scientific">Herbaspirillum rubrisubalbicans Os34</name>
    <dbReference type="NCBI Taxonomy" id="1235827"/>
    <lineage>
        <taxon>Bacteria</taxon>
        <taxon>Pseudomonadati</taxon>
        <taxon>Pseudomonadota</taxon>
        <taxon>Betaproteobacteria</taxon>
        <taxon>Burkholderiales</taxon>
        <taxon>Oxalobacteraceae</taxon>
        <taxon>Herbaspirillum</taxon>
    </lineage>
</organism>
<proteinExistence type="predicted"/>
<protein>
    <submittedName>
        <fullName evidence="1">Uncharacterized protein</fullName>
    </submittedName>
</protein>
<evidence type="ECO:0000313" key="2">
    <source>
        <dbReference type="Proteomes" id="UP000501648"/>
    </source>
</evidence>
<dbReference type="AlphaFoldDB" id="A0A6M3ZL51"/>
<dbReference type="EMBL" id="CP008956">
    <property type="protein sequence ID" value="QJP98689.1"/>
    <property type="molecule type" value="Genomic_DNA"/>
</dbReference>
<accession>A0A6M3ZL51</accession>
<gene>
    <name evidence="1" type="ORF">C798_00115</name>
</gene>
<name>A0A6M3ZL51_9BURK</name>